<keyword evidence="1" id="KW-0472">Membrane</keyword>
<keyword evidence="1" id="KW-0812">Transmembrane</keyword>
<dbReference type="Proteomes" id="UP000887575">
    <property type="component" value="Unassembled WGS sequence"/>
</dbReference>
<evidence type="ECO:0000256" key="2">
    <source>
        <dbReference type="SAM" id="SignalP"/>
    </source>
</evidence>
<keyword evidence="2" id="KW-0732">Signal</keyword>
<proteinExistence type="predicted"/>
<dbReference type="WBParaSite" id="MBELARI_LOCUS15671.1">
    <property type="protein sequence ID" value="MBELARI_LOCUS15671.1"/>
    <property type="gene ID" value="MBELARI_LOCUS15671"/>
</dbReference>
<evidence type="ECO:0000313" key="3">
    <source>
        <dbReference type="Proteomes" id="UP000887575"/>
    </source>
</evidence>
<feature type="transmembrane region" description="Helical" evidence="1">
    <location>
        <begin position="313"/>
        <end position="336"/>
    </location>
</feature>
<accession>A0AAF3ENP1</accession>
<evidence type="ECO:0000256" key="1">
    <source>
        <dbReference type="SAM" id="Phobius"/>
    </source>
</evidence>
<keyword evidence="3" id="KW-1185">Reference proteome</keyword>
<reference evidence="4" key="1">
    <citation type="submission" date="2024-02" db="UniProtKB">
        <authorList>
            <consortium name="WormBaseParasite"/>
        </authorList>
    </citation>
    <scope>IDENTIFICATION</scope>
</reference>
<name>A0AAF3ENP1_9BILA</name>
<dbReference type="AlphaFoldDB" id="A0AAF3ENP1"/>
<protein>
    <submittedName>
        <fullName evidence="4">Uncharacterized protein</fullName>
    </submittedName>
</protein>
<sequence length="344" mass="39477">MLSNLQILTSFCFLYISVARPTEDAQIIEQNVTVPEILDPKGRDHEKAFQRTISVVQYRSAFGRIVLLICQRPCKLLRSSIPQVVRDYNEEKSYSSDDLIYYHYHYLRQSPLPFYNMTSTSKEPIILYISAGNVKEFHGELSNKVEITSWLQKVDKIDVFVPKTSQELDNYLTDAENCEKSYLLIVHDSLKCPFDYWMNVARVVYSGTQVPTILLERPMENAVEVTLYRRLFSLPQQCLIVSLIHNNQYTQPFTELAPDAIVDTVRDTLEYATCNHEENKVFTKSGIRASLTDLQMEYFVREVDLKKLEHKTAYIAVGLAGGIAVIALAISIFWGLNGSAFTRE</sequence>
<keyword evidence="1" id="KW-1133">Transmembrane helix</keyword>
<organism evidence="3 4">
    <name type="scientific">Mesorhabditis belari</name>
    <dbReference type="NCBI Taxonomy" id="2138241"/>
    <lineage>
        <taxon>Eukaryota</taxon>
        <taxon>Metazoa</taxon>
        <taxon>Ecdysozoa</taxon>
        <taxon>Nematoda</taxon>
        <taxon>Chromadorea</taxon>
        <taxon>Rhabditida</taxon>
        <taxon>Rhabditina</taxon>
        <taxon>Rhabditomorpha</taxon>
        <taxon>Rhabditoidea</taxon>
        <taxon>Rhabditidae</taxon>
        <taxon>Mesorhabditinae</taxon>
        <taxon>Mesorhabditis</taxon>
    </lineage>
</organism>
<feature type="chain" id="PRO_5042263640" evidence="2">
    <location>
        <begin position="20"/>
        <end position="344"/>
    </location>
</feature>
<feature type="signal peptide" evidence="2">
    <location>
        <begin position="1"/>
        <end position="19"/>
    </location>
</feature>
<evidence type="ECO:0000313" key="4">
    <source>
        <dbReference type="WBParaSite" id="MBELARI_LOCUS15671.1"/>
    </source>
</evidence>